<feature type="compositionally biased region" description="Basic residues" evidence="4">
    <location>
        <begin position="1"/>
        <end position="11"/>
    </location>
</feature>
<keyword evidence="2" id="KW-0810">Translation regulation</keyword>
<dbReference type="InterPro" id="IPR008606">
    <property type="entry name" value="EIF4EBP"/>
</dbReference>
<evidence type="ECO:0008006" key="7">
    <source>
        <dbReference type="Google" id="ProtNLM"/>
    </source>
</evidence>
<keyword evidence="3" id="KW-0652">Protein synthesis inhibitor</keyword>
<gene>
    <name evidence="5" type="ORF">GSOID_T00004927001</name>
</gene>
<accession>E4XA59</accession>
<dbReference type="GO" id="GO:0005737">
    <property type="term" value="C:cytoplasm"/>
    <property type="evidence" value="ECO:0007669"/>
    <property type="project" value="TreeGrafter"/>
</dbReference>
<organism evidence="5">
    <name type="scientific">Oikopleura dioica</name>
    <name type="common">Tunicate</name>
    <dbReference type="NCBI Taxonomy" id="34765"/>
    <lineage>
        <taxon>Eukaryota</taxon>
        <taxon>Metazoa</taxon>
        <taxon>Chordata</taxon>
        <taxon>Tunicata</taxon>
        <taxon>Appendicularia</taxon>
        <taxon>Copelata</taxon>
        <taxon>Oikopleuridae</taxon>
        <taxon>Oikopleura</taxon>
    </lineage>
</organism>
<dbReference type="Pfam" id="PF05456">
    <property type="entry name" value="eIF_4EBP"/>
    <property type="match status" value="1"/>
</dbReference>
<evidence type="ECO:0000256" key="2">
    <source>
        <dbReference type="ARBA" id="ARBA00022845"/>
    </source>
</evidence>
<feature type="region of interest" description="Disordered" evidence="4">
    <location>
        <begin position="82"/>
        <end position="116"/>
    </location>
</feature>
<comment type="similarity">
    <text evidence="1">Belongs to the eIF4E-binding protein family.</text>
</comment>
<evidence type="ECO:0000256" key="1">
    <source>
        <dbReference type="ARBA" id="ARBA00005480"/>
    </source>
</evidence>
<dbReference type="Proteomes" id="UP000001307">
    <property type="component" value="Unassembled WGS sequence"/>
</dbReference>
<evidence type="ECO:0000256" key="4">
    <source>
        <dbReference type="SAM" id="MobiDB-lite"/>
    </source>
</evidence>
<evidence type="ECO:0000256" key="3">
    <source>
        <dbReference type="ARBA" id="ARBA00023193"/>
    </source>
</evidence>
<dbReference type="InParanoid" id="E4XA59"/>
<reference evidence="5" key="1">
    <citation type="journal article" date="2010" name="Science">
        <title>Plasticity of animal genome architecture unmasked by rapid evolution of a pelagic tunicate.</title>
        <authorList>
            <person name="Denoeud F."/>
            <person name="Henriet S."/>
            <person name="Mungpakdee S."/>
            <person name="Aury J.M."/>
            <person name="Da Silva C."/>
            <person name="Brinkmann H."/>
            <person name="Mikhaleva J."/>
            <person name="Olsen L.C."/>
            <person name="Jubin C."/>
            <person name="Canestro C."/>
            <person name="Bouquet J.M."/>
            <person name="Danks G."/>
            <person name="Poulain J."/>
            <person name="Campsteijn C."/>
            <person name="Adamski M."/>
            <person name="Cross I."/>
            <person name="Yadetie F."/>
            <person name="Muffato M."/>
            <person name="Louis A."/>
            <person name="Butcher S."/>
            <person name="Tsagkogeorga G."/>
            <person name="Konrad A."/>
            <person name="Singh S."/>
            <person name="Jensen M.F."/>
            <person name="Cong E.H."/>
            <person name="Eikeseth-Otteraa H."/>
            <person name="Noel B."/>
            <person name="Anthouard V."/>
            <person name="Porcel B.M."/>
            <person name="Kachouri-Lafond R."/>
            <person name="Nishino A."/>
            <person name="Ugolini M."/>
            <person name="Chourrout P."/>
            <person name="Nishida H."/>
            <person name="Aasland R."/>
            <person name="Huzurbazar S."/>
            <person name="Westhof E."/>
            <person name="Delsuc F."/>
            <person name="Lehrach H."/>
            <person name="Reinhardt R."/>
            <person name="Weissenbach J."/>
            <person name="Roy S.W."/>
            <person name="Artiguenave F."/>
            <person name="Postlethwait J.H."/>
            <person name="Manak J.R."/>
            <person name="Thompson E.M."/>
            <person name="Jaillon O."/>
            <person name="Du Pasquier L."/>
            <person name="Boudinot P."/>
            <person name="Liberles D.A."/>
            <person name="Volff J.N."/>
            <person name="Philippe H."/>
            <person name="Lenhard B."/>
            <person name="Roest Crollius H."/>
            <person name="Wincker P."/>
            <person name="Chourrout D."/>
        </authorList>
    </citation>
    <scope>NUCLEOTIDE SEQUENCE [LARGE SCALE GENOMIC DNA]</scope>
</reference>
<feature type="region of interest" description="Disordered" evidence="4">
    <location>
        <begin position="1"/>
        <end position="33"/>
    </location>
</feature>
<dbReference type="GO" id="GO:0008190">
    <property type="term" value="F:eukaryotic initiation factor 4E binding"/>
    <property type="evidence" value="ECO:0007669"/>
    <property type="project" value="InterPro"/>
</dbReference>
<sequence>MSSSKPIRRLQIKHENELPSDAAATPGGTLFGTTPGGSKIIYDRLYLMRMKSSPASNTPPKGMTPVRGITLIPEAIYEGAGDSAKKHAKSIPEATAEELEKSNADNDITPADDMEL</sequence>
<protein>
    <recommendedName>
        <fullName evidence="7">Eukaryotic translation initiation factor 4E-binding protein 1</fullName>
    </recommendedName>
</protein>
<evidence type="ECO:0000313" key="6">
    <source>
        <dbReference type="Proteomes" id="UP000001307"/>
    </source>
</evidence>
<dbReference type="FunCoup" id="E4XA59">
    <property type="interactions" value="5"/>
</dbReference>
<keyword evidence="6" id="KW-1185">Reference proteome</keyword>
<dbReference type="PANTHER" id="PTHR12669:SF12">
    <property type="entry name" value="EUKARYOTIC TRANSLATION INITIATION FACTOR 4E-BINDING PROTEIN"/>
    <property type="match status" value="1"/>
</dbReference>
<dbReference type="GO" id="GO:0045947">
    <property type="term" value="P:negative regulation of translational initiation"/>
    <property type="evidence" value="ECO:0007669"/>
    <property type="project" value="InterPro"/>
</dbReference>
<name>E4XA59_OIKDI</name>
<proteinExistence type="inferred from homology"/>
<evidence type="ECO:0000313" key="5">
    <source>
        <dbReference type="EMBL" id="CBY08361.1"/>
    </source>
</evidence>
<dbReference type="OrthoDB" id="19729at2759"/>
<dbReference type="PANTHER" id="PTHR12669">
    <property type="entry name" value="EUKARYOTIC TRANSLATION INITIATION FACTOR 4E-BINDING PROTEIN"/>
    <property type="match status" value="1"/>
</dbReference>
<dbReference type="AlphaFoldDB" id="E4XA59"/>
<dbReference type="EMBL" id="FN653031">
    <property type="protein sequence ID" value="CBY08361.1"/>
    <property type="molecule type" value="Genomic_DNA"/>
</dbReference>